<comment type="similarity">
    <text evidence="5">Belongs to the sigma-70 factor family. RpoD/SigA subfamily.</text>
</comment>
<keyword evidence="4 5" id="KW-0804">Transcription</keyword>
<evidence type="ECO:0000313" key="9">
    <source>
        <dbReference type="EMBL" id="MDL5156521.1"/>
    </source>
</evidence>
<reference evidence="9 10" key="1">
    <citation type="submission" date="2023-06" db="EMBL/GenBank/DDBJ databases">
        <title>Actinomycetospora Odt1-22.</title>
        <authorList>
            <person name="Supong K."/>
        </authorList>
    </citation>
    <scope>NUCLEOTIDE SEQUENCE [LARGE SCALE GENOMIC DNA]</scope>
    <source>
        <strain evidence="9 10">Odt1-22</strain>
    </source>
</reference>
<dbReference type="InterPro" id="IPR000943">
    <property type="entry name" value="RNA_pol_sigma70"/>
</dbReference>
<dbReference type="SUPFAM" id="SSF88946">
    <property type="entry name" value="Sigma2 domain of RNA polymerase sigma factors"/>
    <property type="match status" value="1"/>
</dbReference>
<feature type="region of interest" description="Sigma-70 factor domain-2" evidence="5">
    <location>
        <begin position="224"/>
        <end position="294"/>
    </location>
</feature>
<feature type="compositionally biased region" description="Acidic residues" evidence="6">
    <location>
        <begin position="112"/>
        <end position="123"/>
    </location>
</feature>
<evidence type="ECO:0000256" key="5">
    <source>
        <dbReference type="HAMAP-Rule" id="MF_00963"/>
    </source>
</evidence>
<keyword evidence="10" id="KW-1185">Reference proteome</keyword>
<dbReference type="Gene3D" id="1.10.10.10">
    <property type="entry name" value="Winged helix-like DNA-binding domain superfamily/Winged helix DNA-binding domain"/>
    <property type="match status" value="2"/>
</dbReference>
<dbReference type="NCBIfam" id="NF004560">
    <property type="entry name" value="PRK05901.1-1"/>
    <property type="match status" value="1"/>
</dbReference>
<evidence type="ECO:0000256" key="6">
    <source>
        <dbReference type="SAM" id="MobiDB-lite"/>
    </source>
</evidence>
<gene>
    <name evidence="5" type="primary">sigA</name>
    <name evidence="9" type="ORF">QRT03_11160</name>
</gene>
<dbReference type="InterPro" id="IPR013324">
    <property type="entry name" value="RNA_pol_sigma_r3/r4-like"/>
</dbReference>
<dbReference type="InterPro" id="IPR050239">
    <property type="entry name" value="Sigma-70_RNA_pol_init_factors"/>
</dbReference>
<dbReference type="PRINTS" id="PR00046">
    <property type="entry name" value="SIGMA70FCT"/>
</dbReference>
<dbReference type="PANTHER" id="PTHR30603:SF59">
    <property type="entry name" value="RNA POLYMERASE PRINCIPAL SIGMA FACTOR HRDA"/>
    <property type="match status" value="1"/>
</dbReference>
<feature type="compositionally biased region" description="Basic residues" evidence="6">
    <location>
        <begin position="57"/>
        <end position="72"/>
    </location>
</feature>
<feature type="region of interest" description="Sigma-70 factor domain-4" evidence="5">
    <location>
        <begin position="392"/>
        <end position="445"/>
    </location>
</feature>
<dbReference type="CDD" id="cd06171">
    <property type="entry name" value="Sigma70_r4"/>
    <property type="match status" value="1"/>
</dbReference>
<dbReference type="Pfam" id="PF00140">
    <property type="entry name" value="Sigma70_r1_2"/>
    <property type="match status" value="1"/>
</dbReference>
<dbReference type="InterPro" id="IPR007630">
    <property type="entry name" value="RNA_pol_sigma70_r4"/>
</dbReference>
<feature type="domain" description="RNA polymerase sigma-70" evidence="8">
    <location>
        <begin position="417"/>
        <end position="443"/>
    </location>
</feature>
<comment type="subunit">
    <text evidence="5">Interacts transiently with the RNA polymerase catalytic core.</text>
</comment>
<dbReference type="EMBL" id="JASVWF010000002">
    <property type="protein sequence ID" value="MDL5156521.1"/>
    <property type="molecule type" value="Genomic_DNA"/>
</dbReference>
<evidence type="ECO:0000256" key="2">
    <source>
        <dbReference type="ARBA" id="ARBA00023082"/>
    </source>
</evidence>
<proteinExistence type="inferred from homology"/>
<accession>A0ABT7M7U8</accession>
<evidence type="ECO:0000256" key="1">
    <source>
        <dbReference type="ARBA" id="ARBA00023015"/>
    </source>
</evidence>
<keyword evidence="5" id="KW-0963">Cytoplasm</keyword>
<evidence type="ECO:0000256" key="4">
    <source>
        <dbReference type="ARBA" id="ARBA00023163"/>
    </source>
</evidence>
<evidence type="ECO:0000259" key="8">
    <source>
        <dbReference type="PROSITE" id="PS00716"/>
    </source>
</evidence>
<dbReference type="HAMAP" id="MF_00963">
    <property type="entry name" value="Sigma70_RpoD_SigA"/>
    <property type="match status" value="1"/>
</dbReference>
<evidence type="ECO:0000256" key="3">
    <source>
        <dbReference type="ARBA" id="ARBA00023125"/>
    </source>
</evidence>
<dbReference type="NCBIfam" id="TIGR02393">
    <property type="entry name" value="RpoD_Cterm"/>
    <property type="match status" value="1"/>
</dbReference>
<dbReference type="InterPro" id="IPR007624">
    <property type="entry name" value="RNA_pol_sigma70_r3"/>
</dbReference>
<protein>
    <recommendedName>
        <fullName evidence="5">RNA polymerase sigma factor SigA</fullName>
    </recommendedName>
</protein>
<dbReference type="NCBIfam" id="TIGR02937">
    <property type="entry name" value="sigma70-ECF"/>
    <property type="match status" value="1"/>
</dbReference>
<dbReference type="PANTHER" id="PTHR30603">
    <property type="entry name" value="RNA POLYMERASE SIGMA FACTOR RPO"/>
    <property type="match status" value="1"/>
</dbReference>
<comment type="subcellular location">
    <subcellularLocation>
        <location evidence="5">Cytoplasm</location>
    </subcellularLocation>
</comment>
<dbReference type="NCBIfam" id="NF004561">
    <property type="entry name" value="PRK05901.1-3"/>
    <property type="match status" value="1"/>
</dbReference>
<organism evidence="9 10">
    <name type="scientific">Actinomycetospora termitidis</name>
    <dbReference type="NCBI Taxonomy" id="3053470"/>
    <lineage>
        <taxon>Bacteria</taxon>
        <taxon>Bacillati</taxon>
        <taxon>Actinomycetota</taxon>
        <taxon>Actinomycetes</taxon>
        <taxon>Pseudonocardiales</taxon>
        <taxon>Pseudonocardiaceae</taxon>
        <taxon>Actinomycetospora</taxon>
    </lineage>
</organism>
<dbReference type="Pfam" id="PF04545">
    <property type="entry name" value="Sigma70_r4"/>
    <property type="match status" value="1"/>
</dbReference>
<dbReference type="InterPro" id="IPR007627">
    <property type="entry name" value="RNA_pol_sigma70_r2"/>
</dbReference>
<dbReference type="InterPro" id="IPR036388">
    <property type="entry name" value="WH-like_DNA-bd_sf"/>
</dbReference>
<sequence length="457" mass="50308">MAAADSASRRRATATAEQPSGPLGVVTEDAADAPARPKTTRAKTATKAAAGTAAKAPAKKAPAKKAAPAKKGAKTEGAEGTEAETPEGELEDAAPGDADLTEEVEALGAEVVVEEVETEEPTEEDKKSGDFVWDEEESEALRQARKDAELTASADSVRAYLKQIGKVALLNAEEEVELAKRIEAGLYAAERLRKVAEAQQELATQMRRDLRWIVRDGERAKSHLLEANLRLVVSLAKRYTGRGMAFLDLIQEGNLGLIRAVEKFDYTKGYKFSTYATWWIRQAITRAMADQARTIRIPVHMVEVINKLGRIQRELLQDLGREPTPEELAKEMDITPDKVLEIQQYAREPISLDQTIGDEGDSQLGDFIEDSEAVVAVDAVSFTLLQDQLQSVLATLSEREAGVVRLRFGLTDGQPRTLDEIGQVYGVTRERIRQIESKTMSKLRHPSRSQVLRDYLD</sequence>
<feature type="compositionally biased region" description="Basic and acidic residues" evidence="6">
    <location>
        <begin position="139"/>
        <end position="148"/>
    </location>
</feature>
<feature type="compositionally biased region" description="Low complexity" evidence="6">
    <location>
        <begin position="33"/>
        <end position="56"/>
    </location>
</feature>
<dbReference type="SUPFAM" id="SSF88659">
    <property type="entry name" value="Sigma3 and sigma4 domains of RNA polymerase sigma factors"/>
    <property type="match status" value="2"/>
</dbReference>
<feature type="compositionally biased region" description="Acidic residues" evidence="6">
    <location>
        <begin position="79"/>
        <end position="105"/>
    </location>
</feature>
<comment type="function">
    <text evidence="5">Sigma factors are initiation factors that promote the attachment of RNA polymerase to specific initiation sites and are then released. This sigma factor is the primary sigma factor during exponential growth.</text>
</comment>
<feature type="domain" description="RNA polymerase sigma-70" evidence="7">
    <location>
        <begin position="248"/>
        <end position="261"/>
    </location>
</feature>
<dbReference type="Pfam" id="PF04542">
    <property type="entry name" value="Sigma70_r2"/>
    <property type="match status" value="1"/>
</dbReference>
<feature type="DNA-binding region" description="H-T-H motif" evidence="5">
    <location>
        <begin position="418"/>
        <end position="437"/>
    </location>
</feature>
<keyword evidence="1 5" id="KW-0805">Transcription regulation</keyword>
<dbReference type="InterPro" id="IPR012760">
    <property type="entry name" value="RNA_pol_sigma_RpoD_C"/>
</dbReference>
<evidence type="ECO:0000259" key="7">
    <source>
        <dbReference type="PROSITE" id="PS00715"/>
    </source>
</evidence>
<dbReference type="InterPro" id="IPR014284">
    <property type="entry name" value="RNA_pol_sigma-70_dom"/>
</dbReference>
<dbReference type="InterPro" id="IPR009042">
    <property type="entry name" value="RNA_pol_sigma70_r1_2"/>
</dbReference>
<dbReference type="Gene3D" id="1.20.120.1810">
    <property type="match status" value="1"/>
</dbReference>
<dbReference type="InterPro" id="IPR013325">
    <property type="entry name" value="RNA_pol_sigma_r2"/>
</dbReference>
<dbReference type="RefSeq" id="WP_286052821.1">
    <property type="nucleotide sequence ID" value="NZ_JASVWF010000002.1"/>
</dbReference>
<dbReference type="Proteomes" id="UP001231924">
    <property type="component" value="Unassembled WGS sequence"/>
</dbReference>
<dbReference type="PROSITE" id="PS00716">
    <property type="entry name" value="SIGMA70_2"/>
    <property type="match status" value="1"/>
</dbReference>
<feature type="short sequence motif" description="Interaction with polymerase core subunit RpoC" evidence="5">
    <location>
        <begin position="248"/>
        <end position="251"/>
    </location>
</feature>
<comment type="caution">
    <text evidence="9">The sequence shown here is derived from an EMBL/GenBank/DDBJ whole genome shotgun (WGS) entry which is preliminary data.</text>
</comment>
<keyword evidence="2 5" id="KW-0731">Sigma factor</keyword>
<dbReference type="InterPro" id="IPR028630">
    <property type="entry name" value="Sigma70_RpoD"/>
</dbReference>
<dbReference type="Pfam" id="PF04539">
    <property type="entry name" value="Sigma70_r3"/>
    <property type="match status" value="1"/>
</dbReference>
<feature type="region of interest" description="Disordered" evidence="6">
    <location>
        <begin position="1"/>
        <end position="148"/>
    </location>
</feature>
<keyword evidence="3 5" id="KW-0238">DNA-binding</keyword>
<name>A0ABT7M7U8_9PSEU</name>
<feature type="region of interest" description="Sigma-70 factor domain-3" evidence="5">
    <location>
        <begin position="303"/>
        <end position="379"/>
    </location>
</feature>
<evidence type="ECO:0000313" key="10">
    <source>
        <dbReference type="Proteomes" id="UP001231924"/>
    </source>
</evidence>
<dbReference type="NCBIfam" id="NF005920">
    <property type="entry name" value="PRK07921.1"/>
    <property type="match status" value="1"/>
</dbReference>
<dbReference type="PROSITE" id="PS00715">
    <property type="entry name" value="SIGMA70_1"/>
    <property type="match status" value="1"/>
</dbReference>